<comment type="caution">
    <text evidence="4">The sequence shown here is derived from an EMBL/GenBank/DDBJ whole genome shotgun (WGS) entry which is preliminary data.</text>
</comment>
<organism evidence="4 5">
    <name type="scientific">Kaistia terrae</name>
    <dbReference type="NCBI Taxonomy" id="537017"/>
    <lineage>
        <taxon>Bacteria</taxon>
        <taxon>Pseudomonadati</taxon>
        <taxon>Pseudomonadota</taxon>
        <taxon>Alphaproteobacteria</taxon>
        <taxon>Hyphomicrobiales</taxon>
        <taxon>Kaistiaceae</taxon>
        <taxon>Kaistia</taxon>
    </lineage>
</organism>
<dbReference type="InterPro" id="IPR005656">
    <property type="entry name" value="MmgE_PrpD"/>
</dbReference>
<evidence type="ECO:0000259" key="3">
    <source>
        <dbReference type="Pfam" id="PF19305"/>
    </source>
</evidence>
<dbReference type="SUPFAM" id="SSF103378">
    <property type="entry name" value="2-methylcitrate dehydratase PrpD"/>
    <property type="match status" value="1"/>
</dbReference>
<protein>
    <submittedName>
        <fullName evidence="4">MmgE/PrpD family protein</fullName>
    </submittedName>
</protein>
<dbReference type="InterPro" id="IPR036148">
    <property type="entry name" value="MmgE/PrpD_sf"/>
</dbReference>
<evidence type="ECO:0000259" key="2">
    <source>
        <dbReference type="Pfam" id="PF03972"/>
    </source>
</evidence>
<dbReference type="Pfam" id="PF03972">
    <property type="entry name" value="MmgE_PrpD_N"/>
    <property type="match status" value="1"/>
</dbReference>
<dbReference type="InterPro" id="IPR042188">
    <property type="entry name" value="MmgE/PrpD_sf_2"/>
</dbReference>
<evidence type="ECO:0000313" key="5">
    <source>
        <dbReference type="Proteomes" id="UP001596150"/>
    </source>
</evidence>
<dbReference type="Gene3D" id="3.30.1330.120">
    <property type="entry name" value="2-methylcitrate dehydratase PrpD"/>
    <property type="match status" value="1"/>
</dbReference>
<dbReference type="PANTHER" id="PTHR16943:SF8">
    <property type="entry name" value="2-METHYLCITRATE DEHYDRATASE"/>
    <property type="match status" value="1"/>
</dbReference>
<dbReference type="InterPro" id="IPR045337">
    <property type="entry name" value="MmgE_PrpD_C"/>
</dbReference>
<dbReference type="RefSeq" id="WP_266342498.1">
    <property type="nucleotide sequence ID" value="NZ_JAPKNH010000002.1"/>
</dbReference>
<dbReference type="EMBL" id="JBHSML010000002">
    <property type="protein sequence ID" value="MFC5514463.1"/>
    <property type="molecule type" value="Genomic_DNA"/>
</dbReference>
<dbReference type="Gene3D" id="1.10.4100.10">
    <property type="entry name" value="2-methylcitrate dehydratase PrpD"/>
    <property type="match status" value="1"/>
</dbReference>
<proteinExistence type="inferred from homology"/>
<keyword evidence="5" id="KW-1185">Reference proteome</keyword>
<sequence length="464" mass="49668">MSSANPLDRVVDHVINTRFEDLPQAVVDKTKTFLLDTLGVGIAGSAGAGIPELKQVAASWGQGEEATVWLTGERMPAQQAAILNAYQIHCLEFDCVHEGAVLHPMATILSAVMAWAEREKTRGRSIQGRDLITALALGVDVSTMLGVVTNSALRFFRPATAGGFGAVVAIGKLAGFDALTLKNALGAQYSQTSGTLQPHVEGSPMLGLQVGFNARAALVSTDLALAGVRGPHDILTGQYGYFALFEQNDYDLEPFLARLGQDWQMLEMSHKPYPSGRLTHGAVDGLGQLMSKHGFTAYDIAAIVCEVPPLVHRLVGRPDVLHPESNYAKLCLRFVAGTFLARGAVDVPDFRGRASLDDAAVHRYAALVDVVLDDNPDQNALDPQTIRVRLKDGTDHSITLQHVYGHPKAPLTAEANVEKFRRCAGYGAVPLQQDSIDALIAAIDTLESNPDAASLVALTLAQPR</sequence>
<dbReference type="Proteomes" id="UP001596150">
    <property type="component" value="Unassembled WGS sequence"/>
</dbReference>
<dbReference type="InterPro" id="IPR042183">
    <property type="entry name" value="MmgE/PrpD_sf_1"/>
</dbReference>
<comment type="similarity">
    <text evidence="1">Belongs to the PrpD family.</text>
</comment>
<dbReference type="InterPro" id="IPR045336">
    <property type="entry name" value="MmgE_PrpD_N"/>
</dbReference>
<gene>
    <name evidence="4" type="ORF">ACFPP9_01680</name>
</gene>
<dbReference type="Pfam" id="PF19305">
    <property type="entry name" value="MmgE_PrpD_C"/>
    <property type="match status" value="1"/>
</dbReference>
<accession>A0ABW0PQZ8</accession>
<name>A0ABW0PQZ8_9HYPH</name>
<evidence type="ECO:0000256" key="1">
    <source>
        <dbReference type="ARBA" id="ARBA00006174"/>
    </source>
</evidence>
<dbReference type="PANTHER" id="PTHR16943">
    <property type="entry name" value="2-METHYLCITRATE DEHYDRATASE-RELATED"/>
    <property type="match status" value="1"/>
</dbReference>
<feature type="domain" description="MmgE/PrpD C-terminal" evidence="3">
    <location>
        <begin position="273"/>
        <end position="438"/>
    </location>
</feature>
<feature type="domain" description="MmgE/PrpD N-terminal" evidence="2">
    <location>
        <begin position="11"/>
        <end position="249"/>
    </location>
</feature>
<reference evidence="5" key="1">
    <citation type="journal article" date="2019" name="Int. J. Syst. Evol. Microbiol.">
        <title>The Global Catalogue of Microorganisms (GCM) 10K type strain sequencing project: providing services to taxonomists for standard genome sequencing and annotation.</title>
        <authorList>
            <consortium name="The Broad Institute Genomics Platform"/>
            <consortium name="The Broad Institute Genome Sequencing Center for Infectious Disease"/>
            <person name="Wu L."/>
            <person name="Ma J."/>
        </authorList>
    </citation>
    <scope>NUCLEOTIDE SEQUENCE [LARGE SCALE GENOMIC DNA]</scope>
    <source>
        <strain evidence="5">KACC 12633</strain>
    </source>
</reference>
<evidence type="ECO:0000313" key="4">
    <source>
        <dbReference type="EMBL" id="MFC5514463.1"/>
    </source>
</evidence>